<name>A0A8K0W619_9HYPO</name>
<protein>
    <submittedName>
        <fullName evidence="1">Uncharacterized protein</fullName>
    </submittedName>
</protein>
<dbReference type="EMBL" id="JAGPXF010000008">
    <property type="protein sequence ID" value="KAH7232802.1"/>
    <property type="molecule type" value="Genomic_DNA"/>
</dbReference>
<sequence>MSDPDSTPKSLHRLCVDNPRFAVTPLFWTSQHLAAVNCSFRQVDDIHGDDVKPRHDHDDYLTKCAENLATSTRAHMNPFWLDEILLRPDGCLSYDTDIVTFCFAKRRIFQVHCSIIRVAEPLISQAQPIIGFYHYNVDQERQNMLQVKSAPRGQINNPVKRLYDHKIRRATPPDWRNDPYIVCLLLTMAQDSWRASQRTDLYPTRLLITHQSDQTKAYVFKADIPYQLLKSLDNPKRSMNDFVFPLINYTPIPFQPYSTFSERIEIHLLGPKHTSLPLPTEPRCEKRKCCISDETTRKVKKLV</sequence>
<comment type="caution">
    <text evidence="1">The sequence shown here is derived from an EMBL/GenBank/DDBJ whole genome shotgun (WGS) entry which is preliminary data.</text>
</comment>
<organism evidence="1 2">
    <name type="scientific">Fusarium tricinctum</name>
    <dbReference type="NCBI Taxonomy" id="61284"/>
    <lineage>
        <taxon>Eukaryota</taxon>
        <taxon>Fungi</taxon>
        <taxon>Dikarya</taxon>
        <taxon>Ascomycota</taxon>
        <taxon>Pezizomycotina</taxon>
        <taxon>Sordariomycetes</taxon>
        <taxon>Hypocreomycetidae</taxon>
        <taxon>Hypocreales</taxon>
        <taxon>Nectriaceae</taxon>
        <taxon>Fusarium</taxon>
        <taxon>Fusarium tricinctum species complex</taxon>
    </lineage>
</organism>
<dbReference type="AlphaFoldDB" id="A0A8K0W619"/>
<reference evidence="1" key="1">
    <citation type="journal article" date="2021" name="Nat. Commun.">
        <title>Genetic determinants of endophytism in the Arabidopsis root mycobiome.</title>
        <authorList>
            <person name="Mesny F."/>
            <person name="Miyauchi S."/>
            <person name="Thiergart T."/>
            <person name="Pickel B."/>
            <person name="Atanasova L."/>
            <person name="Karlsson M."/>
            <person name="Huettel B."/>
            <person name="Barry K.W."/>
            <person name="Haridas S."/>
            <person name="Chen C."/>
            <person name="Bauer D."/>
            <person name="Andreopoulos W."/>
            <person name="Pangilinan J."/>
            <person name="LaButti K."/>
            <person name="Riley R."/>
            <person name="Lipzen A."/>
            <person name="Clum A."/>
            <person name="Drula E."/>
            <person name="Henrissat B."/>
            <person name="Kohler A."/>
            <person name="Grigoriev I.V."/>
            <person name="Martin F.M."/>
            <person name="Hacquard S."/>
        </authorList>
    </citation>
    <scope>NUCLEOTIDE SEQUENCE</scope>
    <source>
        <strain evidence="1">MPI-SDFR-AT-0068</strain>
    </source>
</reference>
<dbReference type="Proteomes" id="UP000813427">
    <property type="component" value="Unassembled WGS sequence"/>
</dbReference>
<proteinExistence type="predicted"/>
<keyword evidence="2" id="KW-1185">Reference proteome</keyword>
<dbReference type="OrthoDB" id="5343483at2759"/>
<accession>A0A8K0W619</accession>
<evidence type="ECO:0000313" key="2">
    <source>
        <dbReference type="Proteomes" id="UP000813427"/>
    </source>
</evidence>
<gene>
    <name evidence="1" type="ORF">BKA59DRAFT_407627</name>
</gene>
<evidence type="ECO:0000313" key="1">
    <source>
        <dbReference type="EMBL" id="KAH7232802.1"/>
    </source>
</evidence>